<evidence type="ECO:0000313" key="2">
    <source>
        <dbReference type="EMBL" id="KAG7375763.1"/>
    </source>
</evidence>
<feature type="region of interest" description="Disordered" evidence="1">
    <location>
        <begin position="40"/>
        <end position="122"/>
    </location>
</feature>
<dbReference type="AlphaFoldDB" id="A0A8T1V5X8"/>
<dbReference type="Proteomes" id="UP000694044">
    <property type="component" value="Unassembled WGS sequence"/>
</dbReference>
<evidence type="ECO:0000256" key="1">
    <source>
        <dbReference type="SAM" id="MobiDB-lite"/>
    </source>
</evidence>
<evidence type="ECO:0000313" key="3">
    <source>
        <dbReference type="Proteomes" id="UP000694044"/>
    </source>
</evidence>
<organism evidence="2 3">
    <name type="scientific">Phytophthora pseudosyringae</name>
    <dbReference type="NCBI Taxonomy" id="221518"/>
    <lineage>
        <taxon>Eukaryota</taxon>
        <taxon>Sar</taxon>
        <taxon>Stramenopiles</taxon>
        <taxon>Oomycota</taxon>
        <taxon>Peronosporomycetes</taxon>
        <taxon>Peronosporales</taxon>
        <taxon>Peronosporaceae</taxon>
        <taxon>Phytophthora</taxon>
    </lineage>
</organism>
<sequence>MRDSGIPDNDTMNRGMKGTWQVAPWWWRSHITDGAWQWGGGARRATASTPPHDVQRHHRWRHPVQRQSVQRHNSGFATANSSSTDSGMTNVSSKSGSMTDSSTKHAAWRTAPRTAEPRASPR</sequence>
<feature type="compositionally biased region" description="Low complexity" evidence="1">
    <location>
        <begin position="92"/>
        <end position="101"/>
    </location>
</feature>
<feature type="compositionally biased region" description="Basic residues" evidence="1">
    <location>
        <begin position="55"/>
        <end position="64"/>
    </location>
</feature>
<name>A0A8T1V5X8_9STRA</name>
<gene>
    <name evidence="2" type="ORF">PHYPSEUDO_015306</name>
</gene>
<proteinExistence type="predicted"/>
<keyword evidence="3" id="KW-1185">Reference proteome</keyword>
<feature type="compositionally biased region" description="Polar residues" evidence="1">
    <location>
        <begin position="65"/>
        <end position="91"/>
    </location>
</feature>
<protein>
    <submittedName>
        <fullName evidence="2">Uncharacterized protein</fullName>
    </submittedName>
</protein>
<comment type="caution">
    <text evidence="2">The sequence shown here is derived from an EMBL/GenBank/DDBJ whole genome shotgun (WGS) entry which is preliminary data.</text>
</comment>
<accession>A0A8T1V5X8</accession>
<reference evidence="2" key="1">
    <citation type="submission" date="2021-02" db="EMBL/GenBank/DDBJ databases">
        <authorList>
            <person name="Palmer J.M."/>
        </authorList>
    </citation>
    <scope>NUCLEOTIDE SEQUENCE</scope>
    <source>
        <strain evidence="2">SCRP734</strain>
    </source>
</reference>
<dbReference type="EMBL" id="JAGDFM010000935">
    <property type="protein sequence ID" value="KAG7375763.1"/>
    <property type="molecule type" value="Genomic_DNA"/>
</dbReference>